<evidence type="ECO:0000313" key="1">
    <source>
        <dbReference type="EMBL" id="AAK78637.1"/>
    </source>
</evidence>
<proteinExistence type="predicted"/>
<dbReference type="RefSeq" id="WP_010963979.1">
    <property type="nucleotide sequence ID" value="NC_003030.1"/>
</dbReference>
<keyword evidence="2" id="KW-1185">Reference proteome</keyword>
<dbReference type="KEGG" id="cac:CA_C0660"/>
<dbReference type="PATRIC" id="fig|272562.8.peg.863"/>
<organism evidence="1 2">
    <name type="scientific">Clostridium acetobutylicum (strain ATCC 824 / DSM 792 / JCM 1419 / IAM 19013 / LMG 5710 / NBRC 13948 / NRRL B-527 / VKM B-1787 / 2291 / W)</name>
    <dbReference type="NCBI Taxonomy" id="272562"/>
    <lineage>
        <taxon>Bacteria</taxon>
        <taxon>Bacillati</taxon>
        <taxon>Bacillota</taxon>
        <taxon>Clostridia</taxon>
        <taxon>Eubacteriales</taxon>
        <taxon>Clostridiaceae</taxon>
        <taxon>Clostridium</taxon>
    </lineage>
</organism>
<evidence type="ECO:0000313" key="2">
    <source>
        <dbReference type="Proteomes" id="UP000000814"/>
    </source>
</evidence>
<dbReference type="Proteomes" id="UP000000814">
    <property type="component" value="Chromosome"/>
</dbReference>
<dbReference type="EMBL" id="AE001437">
    <property type="protein sequence ID" value="AAK78637.1"/>
    <property type="molecule type" value="Genomic_DNA"/>
</dbReference>
<dbReference type="STRING" id="272562.CA_C0660"/>
<dbReference type="OrthoDB" id="1933891at2"/>
<dbReference type="PIR" id="B96981">
    <property type="entry name" value="B96981"/>
</dbReference>
<protein>
    <submittedName>
        <fullName evidence="1">Uncharacterized protein</fullName>
    </submittedName>
</protein>
<sequence length="67" mass="7415">MKLVNPVGRDLTELETEAYSCHCICSSGSYTAKMRGYHGGYDACECDDVEHATNSDYADTFGIRKNN</sequence>
<name>Q97LA2_CLOAB</name>
<dbReference type="NCBIfam" id="NF035954">
    <property type="entry name" value="ocin_CA_C0660"/>
    <property type="match status" value="1"/>
</dbReference>
<gene>
    <name evidence="1" type="ordered locus">CA_C0660</name>
</gene>
<dbReference type="GeneID" id="44997171"/>
<dbReference type="HOGENOM" id="CLU_2804718_0_0_9"/>
<reference evidence="1 2" key="1">
    <citation type="journal article" date="2001" name="J. Bacteriol.">
        <title>Genome sequence and comparative analysis of the solvent-producing bacterium Clostridium acetobutylicum.</title>
        <authorList>
            <person name="Nolling J."/>
            <person name="Breton G."/>
            <person name="Omelchenko M.V."/>
            <person name="Makarova K.S."/>
            <person name="Zeng Q."/>
            <person name="Gibson R."/>
            <person name="Lee H.M."/>
            <person name="Dubois J."/>
            <person name="Qiu D."/>
            <person name="Hitti J."/>
            <person name="Wolf Y.I."/>
            <person name="Tatusov R.L."/>
            <person name="Sabathe F."/>
            <person name="Doucette-Stamm L."/>
            <person name="Soucaille P."/>
            <person name="Daly M.J."/>
            <person name="Bennett G.N."/>
            <person name="Koonin E.V."/>
            <person name="Smith D.R."/>
        </authorList>
    </citation>
    <scope>NUCLEOTIDE SEQUENCE [LARGE SCALE GENOMIC DNA]</scope>
    <source>
        <strain evidence="2">ATCC 824 / DSM 792 / JCM 1419 / LMG 5710 / VKM B-1787</strain>
    </source>
</reference>
<dbReference type="AlphaFoldDB" id="Q97LA2"/>
<accession>Q97LA2</accession>